<keyword evidence="1" id="KW-0433">Leucine-rich repeat</keyword>
<sequence>MAQAVANVARRINETMEEGRDCLDLSDCDLISFPDGIFKMLRSCTDNIHKITLANNQLKALGNKFFHTFSQLQDLDVQGNVLTSLPDAVGDVEHLISINLSKNRLAVFPERLTRVKSLQNINVEGNQITGDTSRNLFYRHQTFCPHVLALVGNIQEGFVSFVLSTSSRIYFESDQQHLYICVAHTHPP</sequence>
<dbReference type="InterPro" id="IPR050216">
    <property type="entry name" value="LRR_domain-containing"/>
</dbReference>
<dbReference type="InterPro" id="IPR001611">
    <property type="entry name" value="Leu-rich_rpt"/>
</dbReference>
<keyword evidence="2" id="KW-0677">Repeat</keyword>
<dbReference type="Pfam" id="PF13855">
    <property type="entry name" value="LRR_8"/>
    <property type="match status" value="1"/>
</dbReference>
<dbReference type="Proteomes" id="UP001059041">
    <property type="component" value="Linkage Group LG18"/>
</dbReference>
<reference evidence="3" key="1">
    <citation type="submission" date="2021-02" db="EMBL/GenBank/DDBJ databases">
        <title>Comparative genomics reveals that relaxation of natural selection precedes convergent phenotypic evolution of cavefish.</title>
        <authorList>
            <person name="Peng Z."/>
        </authorList>
    </citation>
    <scope>NUCLEOTIDE SEQUENCE</scope>
    <source>
        <tissue evidence="3">Muscle</tissue>
    </source>
</reference>
<comment type="caution">
    <text evidence="3">The sequence shown here is derived from an EMBL/GenBank/DDBJ whole genome shotgun (WGS) entry which is preliminary data.</text>
</comment>
<proteinExistence type="predicted"/>
<dbReference type="InterPro" id="IPR032675">
    <property type="entry name" value="LRR_dom_sf"/>
</dbReference>
<dbReference type="Gene3D" id="3.80.10.10">
    <property type="entry name" value="Ribonuclease Inhibitor"/>
    <property type="match status" value="1"/>
</dbReference>
<evidence type="ECO:0000256" key="2">
    <source>
        <dbReference type="ARBA" id="ARBA00022737"/>
    </source>
</evidence>
<dbReference type="EMBL" id="JAFHDT010000018">
    <property type="protein sequence ID" value="KAI7796812.1"/>
    <property type="molecule type" value="Genomic_DNA"/>
</dbReference>
<accession>A0A9W7TGC6</accession>
<keyword evidence="4" id="KW-1185">Reference proteome</keyword>
<dbReference type="PANTHER" id="PTHR48051">
    <property type="match status" value="1"/>
</dbReference>
<evidence type="ECO:0000256" key="1">
    <source>
        <dbReference type="ARBA" id="ARBA00022614"/>
    </source>
</evidence>
<dbReference type="PANTHER" id="PTHR48051:SF1">
    <property type="entry name" value="RAS SUPPRESSOR PROTEIN 1"/>
    <property type="match status" value="1"/>
</dbReference>
<dbReference type="SUPFAM" id="SSF52058">
    <property type="entry name" value="L domain-like"/>
    <property type="match status" value="1"/>
</dbReference>
<evidence type="ECO:0000313" key="4">
    <source>
        <dbReference type="Proteomes" id="UP001059041"/>
    </source>
</evidence>
<name>A0A9W7TGC6_TRIRA</name>
<dbReference type="GO" id="GO:0005737">
    <property type="term" value="C:cytoplasm"/>
    <property type="evidence" value="ECO:0007669"/>
    <property type="project" value="TreeGrafter"/>
</dbReference>
<gene>
    <name evidence="3" type="ORF">IRJ41_006976</name>
</gene>
<evidence type="ECO:0000313" key="3">
    <source>
        <dbReference type="EMBL" id="KAI7796812.1"/>
    </source>
</evidence>
<protein>
    <submittedName>
        <fullName evidence="3">Leucine-rich repeat-containing protein 20</fullName>
    </submittedName>
</protein>
<organism evidence="3 4">
    <name type="scientific">Triplophysa rosa</name>
    <name type="common">Cave loach</name>
    <dbReference type="NCBI Taxonomy" id="992332"/>
    <lineage>
        <taxon>Eukaryota</taxon>
        <taxon>Metazoa</taxon>
        <taxon>Chordata</taxon>
        <taxon>Craniata</taxon>
        <taxon>Vertebrata</taxon>
        <taxon>Euteleostomi</taxon>
        <taxon>Actinopterygii</taxon>
        <taxon>Neopterygii</taxon>
        <taxon>Teleostei</taxon>
        <taxon>Ostariophysi</taxon>
        <taxon>Cypriniformes</taxon>
        <taxon>Nemacheilidae</taxon>
        <taxon>Triplophysa</taxon>
    </lineage>
</organism>
<dbReference type="AlphaFoldDB" id="A0A9W7TGC6"/>